<evidence type="ECO:0000313" key="1">
    <source>
        <dbReference type="EMBL" id="PIA59867.1"/>
    </source>
</evidence>
<keyword evidence="2" id="KW-1185">Reference proteome</keyword>
<evidence type="ECO:0000313" key="2">
    <source>
        <dbReference type="Proteomes" id="UP000230069"/>
    </source>
</evidence>
<dbReference type="EMBL" id="KZ305021">
    <property type="protein sequence ID" value="PIA59867.1"/>
    <property type="molecule type" value="Genomic_DNA"/>
</dbReference>
<proteinExistence type="predicted"/>
<name>A0A2G5EW33_AQUCA</name>
<dbReference type="AlphaFoldDB" id="A0A2G5EW33"/>
<reference evidence="1 2" key="1">
    <citation type="submission" date="2017-09" db="EMBL/GenBank/DDBJ databases">
        <title>WGS assembly of Aquilegia coerulea Goldsmith.</title>
        <authorList>
            <person name="Hodges S."/>
            <person name="Kramer E."/>
            <person name="Nordborg M."/>
            <person name="Tomkins J."/>
            <person name="Borevitz J."/>
            <person name="Derieg N."/>
            <person name="Yan J."/>
            <person name="Mihaltcheva S."/>
            <person name="Hayes R.D."/>
            <person name="Rokhsar D."/>
        </authorList>
    </citation>
    <scope>NUCLEOTIDE SEQUENCE [LARGE SCALE GENOMIC DNA]</scope>
    <source>
        <strain evidence="2">cv. Goldsmith</strain>
    </source>
</reference>
<organism evidence="1 2">
    <name type="scientific">Aquilegia coerulea</name>
    <name type="common">Rocky mountain columbine</name>
    <dbReference type="NCBI Taxonomy" id="218851"/>
    <lineage>
        <taxon>Eukaryota</taxon>
        <taxon>Viridiplantae</taxon>
        <taxon>Streptophyta</taxon>
        <taxon>Embryophyta</taxon>
        <taxon>Tracheophyta</taxon>
        <taxon>Spermatophyta</taxon>
        <taxon>Magnoliopsida</taxon>
        <taxon>Ranunculales</taxon>
        <taxon>Ranunculaceae</taxon>
        <taxon>Thalictroideae</taxon>
        <taxon>Aquilegia</taxon>
    </lineage>
</organism>
<sequence>MQQKKKIFGNNVKYMDTIKELLINIINNSELVSNDGWLNCQEYPGSHLAIYTTPLNVSNVETLKLIHTASLNPIQKI</sequence>
<protein>
    <submittedName>
        <fullName evidence="1">Uncharacterized protein</fullName>
    </submittedName>
</protein>
<gene>
    <name evidence="1" type="ORF">AQUCO_00400619v1</name>
</gene>
<dbReference type="InParanoid" id="A0A2G5EW33"/>
<dbReference type="Proteomes" id="UP000230069">
    <property type="component" value="Unassembled WGS sequence"/>
</dbReference>
<accession>A0A2G5EW33</accession>